<dbReference type="EMBL" id="CM002800">
    <property type="protein sequence ID" value="KZN85667.1"/>
    <property type="molecule type" value="Genomic_DNA"/>
</dbReference>
<evidence type="ECO:0000313" key="2">
    <source>
        <dbReference type="EMBL" id="KZN85667.1"/>
    </source>
</evidence>
<keyword evidence="1" id="KW-0812">Transmembrane</keyword>
<proteinExistence type="predicted"/>
<dbReference type="InterPro" id="IPR036514">
    <property type="entry name" value="SGNH_hydro_sf"/>
</dbReference>
<dbReference type="OMA" id="AVCMILT"/>
<name>A0A167R809_PENCH</name>
<dbReference type="Gene3D" id="3.40.50.1110">
    <property type="entry name" value="SGNH hydrolase"/>
    <property type="match status" value="1"/>
</dbReference>
<evidence type="ECO:0008006" key="3">
    <source>
        <dbReference type="Google" id="ProtNLM"/>
    </source>
</evidence>
<gene>
    <name evidence="2" type="ORF">EN45_098570</name>
</gene>
<accession>A0A167R809</accession>
<organism evidence="2">
    <name type="scientific">Penicillium chrysogenum</name>
    <name type="common">Penicillium notatum</name>
    <dbReference type="NCBI Taxonomy" id="5076"/>
    <lineage>
        <taxon>Eukaryota</taxon>
        <taxon>Fungi</taxon>
        <taxon>Dikarya</taxon>
        <taxon>Ascomycota</taxon>
        <taxon>Pezizomycotina</taxon>
        <taxon>Eurotiomycetes</taxon>
        <taxon>Eurotiomycetidae</taxon>
        <taxon>Eurotiales</taxon>
        <taxon>Aspergillaceae</taxon>
        <taxon>Penicillium</taxon>
        <taxon>Penicillium chrysogenum species complex</taxon>
    </lineage>
</organism>
<feature type="transmembrane region" description="Helical" evidence="1">
    <location>
        <begin position="7"/>
        <end position="26"/>
    </location>
</feature>
<reference evidence="2" key="1">
    <citation type="journal article" date="2014" name="Genome Announc.">
        <title>Complete sequencing and chromosome-scale genome assembly of the industrial progenitor strain P2niaD18 from the penicillin producer Penicillium chrysogenum.</title>
        <authorList>
            <person name="Specht T."/>
            <person name="Dahlmann T.A."/>
            <person name="Zadra I."/>
            <person name="Kurnsteiner H."/>
            <person name="Kuck U."/>
        </authorList>
    </citation>
    <scope>NUCLEOTIDE SEQUENCE [LARGE SCALE GENOMIC DNA]</scope>
    <source>
        <strain evidence="2">P2niaD18</strain>
    </source>
</reference>
<evidence type="ECO:0000256" key="1">
    <source>
        <dbReference type="SAM" id="Phobius"/>
    </source>
</evidence>
<keyword evidence="1" id="KW-0472">Membrane</keyword>
<sequence length="197" mass="22351">MTRILNGFYAPSAVAVYMVLTTAWFLTSRSFSDIVPLAPNPFQVANTFDQRLVVFGDSWSDNQPNSPQGKIWTDWLCSMHRQQIHKNKTTGAVVDNKELNLLDRQSQTHPTDFKSQLQQWLDAETAATKDVSAEAVRSRQDRTIFVVLFGVWDLWSLVSKDYDAASKSVKRRIATLMDQLDTLSERLSTTGLRVILP</sequence>
<keyword evidence="1" id="KW-1133">Transmembrane helix</keyword>
<dbReference type="AlphaFoldDB" id="A0A167R809"/>
<dbReference type="Proteomes" id="UP000076449">
    <property type="component" value="Chromosome III"/>
</dbReference>
<protein>
    <recommendedName>
        <fullName evidence="3">SGNH hydrolase-type esterase domain-containing protein</fullName>
    </recommendedName>
</protein>